<dbReference type="SUPFAM" id="SSF52980">
    <property type="entry name" value="Restriction endonuclease-like"/>
    <property type="match status" value="1"/>
</dbReference>
<dbReference type="InterPro" id="IPR014919">
    <property type="entry name" value="XisH"/>
</dbReference>
<organism evidence="1 2">
    <name type="scientific">Roseofilum capinflatum BLCC-M114</name>
    <dbReference type="NCBI Taxonomy" id="3022440"/>
    <lineage>
        <taxon>Bacteria</taxon>
        <taxon>Bacillati</taxon>
        <taxon>Cyanobacteriota</taxon>
        <taxon>Cyanophyceae</taxon>
        <taxon>Desertifilales</taxon>
        <taxon>Desertifilaceae</taxon>
        <taxon>Roseofilum</taxon>
        <taxon>Roseofilum capinflatum</taxon>
    </lineage>
</organism>
<dbReference type="InterPro" id="IPR011335">
    <property type="entry name" value="Restrct_endonuc-II-like"/>
</dbReference>
<proteinExistence type="predicted"/>
<reference evidence="1 2" key="1">
    <citation type="submission" date="2023-01" db="EMBL/GenBank/DDBJ databases">
        <title>Novel diversity within Roseofilum (Cyanobacteria; Desertifilaceae) from marine benthic mats with descriptions of four novel species.</title>
        <authorList>
            <person name="Wang Y."/>
            <person name="Berthold D.E."/>
            <person name="Hu J."/>
            <person name="Lefler F.W."/>
            <person name="Laughinghouse H.D. IV."/>
        </authorList>
    </citation>
    <scope>NUCLEOTIDE SEQUENCE [LARGE SCALE GENOMIC DNA]</scope>
    <source>
        <strain evidence="1 2">BLCC-M114</strain>
    </source>
</reference>
<dbReference type="EMBL" id="JAQOSO010000002">
    <property type="protein sequence ID" value="MDJ1172558.1"/>
    <property type="molecule type" value="Genomic_DNA"/>
</dbReference>
<name>A0ABT7B066_9CYAN</name>
<dbReference type="Proteomes" id="UP001235849">
    <property type="component" value="Unassembled WGS sequence"/>
</dbReference>
<dbReference type="Gene3D" id="3.40.1350.10">
    <property type="match status" value="1"/>
</dbReference>
<protein>
    <submittedName>
        <fullName evidence="1">Element excision factor XisH family protein</fullName>
    </submittedName>
</protein>
<gene>
    <name evidence="1" type="ORF">PMG25_00450</name>
</gene>
<accession>A0ABT7B066</accession>
<comment type="caution">
    <text evidence="1">The sequence shown here is derived from an EMBL/GenBank/DDBJ whole genome shotgun (WGS) entry which is preliminary data.</text>
</comment>
<dbReference type="Pfam" id="PF08814">
    <property type="entry name" value="XisH"/>
    <property type="match status" value="1"/>
</dbReference>
<dbReference type="RefSeq" id="WP_283764946.1">
    <property type="nucleotide sequence ID" value="NZ_JAQOSO010000002.1"/>
</dbReference>
<sequence length="139" mass="16094">MPRLDLYHDVVKNALVKAGWTVTDEPLTIAFEDLTVYADLGAEKVIAAQKEREKIAIEVKVFGSSSPVTELERAVGQYYLYSTFIAKQEDDRKLYLAIPEKIYNTFFQRPSIQLFVKERQISYVVFNPEQEEIVTWIIN</sequence>
<keyword evidence="2" id="KW-1185">Reference proteome</keyword>
<evidence type="ECO:0000313" key="2">
    <source>
        <dbReference type="Proteomes" id="UP001235849"/>
    </source>
</evidence>
<dbReference type="CDD" id="cd22366">
    <property type="entry name" value="XisH-like"/>
    <property type="match status" value="1"/>
</dbReference>
<evidence type="ECO:0000313" key="1">
    <source>
        <dbReference type="EMBL" id="MDJ1172558.1"/>
    </source>
</evidence>
<dbReference type="InterPro" id="IPR011856">
    <property type="entry name" value="tRNA_endonuc-like_dom_sf"/>
</dbReference>